<dbReference type="AlphaFoldDB" id="A0A9P6A001"/>
<proteinExistence type="predicted"/>
<evidence type="ECO:0000313" key="2">
    <source>
        <dbReference type="EMBL" id="KAF9496766.1"/>
    </source>
</evidence>
<feature type="region of interest" description="Disordered" evidence="1">
    <location>
        <begin position="82"/>
        <end position="123"/>
    </location>
</feature>
<comment type="caution">
    <text evidence="2">The sequence shown here is derived from an EMBL/GenBank/DDBJ whole genome shotgun (WGS) entry which is preliminary data.</text>
</comment>
<dbReference type="EMBL" id="MU154549">
    <property type="protein sequence ID" value="KAF9496766.1"/>
    <property type="molecule type" value="Genomic_DNA"/>
</dbReference>
<protein>
    <submittedName>
        <fullName evidence="2">Uncharacterized protein</fullName>
    </submittedName>
</protein>
<dbReference type="OrthoDB" id="3270591at2759"/>
<dbReference type="Proteomes" id="UP000807025">
    <property type="component" value="Unassembled WGS sequence"/>
</dbReference>
<name>A0A9P6A001_PLEER</name>
<accession>A0A9P6A001</accession>
<organism evidence="2 3">
    <name type="scientific">Pleurotus eryngii</name>
    <name type="common">Boletus of the steppes</name>
    <dbReference type="NCBI Taxonomy" id="5323"/>
    <lineage>
        <taxon>Eukaryota</taxon>
        <taxon>Fungi</taxon>
        <taxon>Dikarya</taxon>
        <taxon>Basidiomycota</taxon>
        <taxon>Agaricomycotina</taxon>
        <taxon>Agaricomycetes</taxon>
        <taxon>Agaricomycetidae</taxon>
        <taxon>Agaricales</taxon>
        <taxon>Pleurotineae</taxon>
        <taxon>Pleurotaceae</taxon>
        <taxon>Pleurotus</taxon>
    </lineage>
</organism>
<evidence type="ECO:0000313" key="3">
    <source>
        <dbReference type="Proteomes" id="UP000807025"/>
    </source>
</evidence>
<feature type="compositionally biased region" description="Polar residues" evidence="1">
    <location>
        <begin position="85"/>
        <end position="105"/>
    </location>
</feature>
<sequence>MLGWSGEADTIPEILNVAKAMKTALKKLNSLVSVDDDIFMSQPAMSTPHHNGSLDAFKLEIEDLFCSLEANISTRISNVERHLSPGSTSCQSTPMTHKDLSAQQQPPTPTTYAAVAKSGPPDLPKQIQQPKAIRASPGAKSNTKFIVHFQGCLPPEANHKSSQLLFYSLNQSFNNNAAACNDGLEILGTKWNHSGNIVLTFPSHVNPSVVYNHTDLIHSIVDHNINNIIISHDTKWSKAVCSRVPSTWFRRIGLDKANSSPEGHPIYGLSVSPAWETFAPLFLEQPKVATYVRCNIMGLAATPCPDIAKHPNC</sequence>
<reference evidence="2" key="1">
    <citation type="submission" date="2020-11" db="EMBL/GenBank/DDBJ databases">
        <authorList>
            <consortium name="DOE Joint Genome Institute"/>
            <person name="Ahrendt S."/>
            <person name="Riley R."/>
            <person name="Andreopoulos W."/>
            <person name="Labutti K."/>
            <person name="Pangilinan J."/>
            <person name="Ruiz-Duenas F.J."/>
            <person name="Barrasa J.M."/>
            <person name="Sanchez-Garcia M."/>
            <person name="Camarero S."/>
            <person name="Miyauchi S."/>
            <person name="Serrano A."/>
            <person name="Linde D."/>
            <person name="Babiker R."/>
            <person name="Drula E."/>
            <person name="Ayuso-Fernandez I."/>
            <person name="Pacheco R."/>
            <person name="Padilla G."/>
            <person name="Ferreira P."/>
            <person name="Barriuso J."/>
            <person name="Kellner H."/>
            <person name="Castanera R."/>
            <person name="Alfaro M."/>
            <person name="Ramirez L."/>
            <person name="Pisabarro A.G."/>
            <person name="Kuo A."/>
            <person name="Tritt A."/>
            <person name="Lipzen A."/>
            <person name="He G."/>
            <person name="Yan M."/>
            <person name="Ng V."/>
            <person name="Cullen D."/>
            <person name="Martin F."/>
            <person name="Rosso M.-N."/>
            <person name="Henrissat B."/>
            <person name="Hibbett D."/>
            <person name="Martinez A.T."/>
            <person name="Grigoriev I.V."/>
        </authorList>
    </citation>
    <scope>NUCLEOTIDE SEQUENCE</scope>
    <source>
        <strain evidence="2">ATCC 90797</strain>
    </source>
</reference>
<evidence type="ECO:0000256" key="1">
    <source>
        <dbReference type="SAM" id="MobiDB-lite"/>
    </source>
</evidence>
<gene>
    <name evidence="2" type="ORF">BDN71DRAFT_1505436</name>
</gene>
<keyword evidence="3" id="KW-1185">Reference proteome</keyword>